<dbReference type="FunFam" id="3.30.70.270:FF:000062">
    <property type="entry name" value="Uncharacterized protein"/>
    <property type="match status" value="1"/>
</dbReference>
<dbReference type="Gene3D" id="3.30.70.270">
    <property type="match status" value="2"/>
</dbReference>
<dbReference type="Proteomes" id="UP000018467">
    <property type="component" value="Unassembled WGS sequence"/>
</dbReference>
<dbReference type="FunFam" id="3.10.20.370:FF:000001">
    <property type="entry name" value="Retrovirus-related Pol polyprotein from transposon 17.6-like protein"/>
    <property type="match status" value="1"/>
</dbReference>
<evidence type="ECO:0000259" key="4">
    <source>
        <dbReference type="PROSITE" id="PS50878"/>
    </source>
</evidence>
<keyword evidence="6" id="KW-1185">Reference proteome</keyword>
<organism evidence="5 6">
    <name type="scientific">Astyanax mexicanus</name>
    <name type="common">Blind cave fish</name>
    <name type="synonym">Astyanax fasciatus mexicanus</name>
    <dbReference type="NCBI Taxonomy" id="7994"/>
    <lineage>
        <taxon>Eukaryota</taxon>
        <taxon>Metazoa</taxon>
        <taxon>Chordata</taxon>
        <taxon>Craniata</taxon>
        <taxon>Vertebrata</taxon>
        <taxon>Euteleostomi</taxon>
        <taxon>Actinopterygii</taxon>
        <taxon>Neopterygii</taxon>
        <taxon>Teleostei</taxon>
        <taxon>Ostariophysi</taxon>
        <taxon>Characiformes</taxon>
        <taxon>Characoidei</taxon>
        <taxon>Acestrorhamphidae</taxon>
        <taxon>Acestrorhamphinae</taxon>
        <taxon>Astyanax</taxon>
    </lineage>
</organism>
<evidence type="ECO:0000256" key="1">
    <source>
        <dbReference type="ARBA" id="ARBA00010879"/>
    </source>
</evidence>
<evidence type="ECO:0000256" key="3">
    <source>
        <dbReference type="ARBA" id="ARBA00023268"/>
    </source>
</evidence>
<dbReference type="GO" id="GO:0004523">
    <property type="term" value="F:RNA-DNA hybrid ribonuclease activity"/>
    <property type="evidence" value="ECO:0007669"/>
    <property type="project" value="UniProtKB-EC"/>
</dbReference>
<dbReference type="GeneTree" id="ENSGT01100000263500"/>
<dbReference type="Pfam" id="PF17919">
    <property type="entry name" value="RT_RNaseH_2"/>
    <property type="match status" value="1"/>
</dbReference>
<dbReference type="PANTHER" id="PTHR37984">
    <property type="entry name" value="PROTEIN CBG26694"/>
    <property type="match status" value="1"/>
</dbReference>
<dbReference type="Gene3D" id="3.10.10.10">
    <property type="entry name" value="HIV Type 1 Reverse Transcriptase, subunit A, domain 1"/>
    <property type="match status" value="1"/>
</dbReference>
<dbReference type="InterPro" id="IPR041577">
    <property type="entry name" value="RT_RNaseH_2"/>
</dbReference>
<keyword evidence="3" id="KW-0511">Multifunctional enzyme</keyword>
<dbReference type="InterPro" id="IPR050951">
    <property type="entry name" value="Retrovirus_Pol_polyprotein"/>
</dbReference>
<dbReference type="SUPFAM" id="SSF56672">
    <property type="entry name" value="DNA/RNA polymerases"/>
    <property type="match status" value="1"/>
</dbReference>
<dbReference type="EC" id="3.1.26.4" evidence="2"/>
<dbReference type="InterPro" id="IPR000477">
    <property type="entry name" value="RT_dom"/>
</dbReference>
<dbReference type="InterPro" id="IPR043502">
    <property type="entry name" value="DNA/RNA_pol_sf"/>
</dbReference>
<dbReference type="Pfam" id="PF00078">
    <property type="entry name" value="RVT_1"/>
    <property type="match status" value="1"/>
</dbReference>
<reference evidence="6" key="1">
    <citation type="submission" date="2013-03" db="EMBL/GenBank/DDBJ databases">
        <authorList>
            <person name="Jeffery W."/>
            <person name="Warren W."/>
            <person name="Wilson R.K."/>
        </authorList>
    </citation>
    <scope>NUCLEOTIDE SEQUENCE</scope>
    <source>
        <strain evidence="6">female</strain>
    </source>
</reference>
<name>A0A3B1J8T7_ASTMX</name>
<sequence length="820" mass="92056">MNMDMDTYHGLLDTFDTYDTFDSLFSLIGTNTLDMLYSSSLCSDLASNGCKGTHAYSALFKNLCRRHQANQEGGRVGKVRLQSKSNVVISAGQKVALSGYVRNVLHTPGSPLLVEPPVLPSLPGGLVSCSYIMTSPSTNSFKVPVLIKNETDHTISIPAKRVIAELFVPKAVSLPQSQRVSETKSHEHPSASCSLLAPVGGQSMISFDLEESQLSAEWKDRITANLNSIPEVFANGDLDYGHTTAVTHRIRLSDPTPFKQRARPIHPSDYEAVRLHLKELQDANIIRESESSFASPVVVVKKKSGAIRLCVDYRKLNSQTIKDAYALPNIEETFSALHGSRWFSVMDLKSGYYQVEVEEEDKHKTAFVTPMGFWEFNRLPQGVTNAPSTFQRVMEKCMGTMNLKEVLVFLDDLIVFSDTLEEHESRLMRVLTKLKDFGLKLSPEKCHFFRRSVRYLGHIVSEDGVETDPEKISALTTWPKPRNIRELKSFLGFTGYYRRFVKDYSKIARPLNDLTVGYIPQKRRSRGKPHQLVDQDSGGPLQEKWNEKCDEAFNTLIEKLTTAPILGFANPHLPYVLHTDASVQGLGAALYQQQDGQLRVIAYASRGLSYSEKRYPTHKLEFLAVKWAVTDKFFDYLYGAEFTIMTDNNPLTYVLTSAKLDAAGHRWLAALSTFNFSIRYRAGKRNQDADGLSRRPHAQLESDSSLQAEDDRVKQFLSRLIEDDQPVFPQEAVKAVCQIHLYKSNCVDNTPAIIECLAMNVDAIPTEYTCTELIPGSSTLPSMSQQDWISEQRNDPTINRVISLITSGKECLTEPNSEKT</sequence>
<comment type="similarity">
    <text evidence="1">Belongs to the beta type-B retroviral polymerase family. HERV class-II K(HML-2) pol subfamily.</text>
</comment>
<protein>
    <recommendedName>
        <fullName evidence="2">ribonuclease H</fullName>
        <ecNumber evidence="2">3.1.26.4</ecNumber>
    </recommendedName>
</protein>
<dbReference type="InterPro" id="IPR043128">
    <property type="entry name" value="Rev_trsase/Diguanyl_cyclase"/>
</dbReference>
<evidence type="ECO:0000256" key="2">
    <source>
        <dbReference type="ARBA" id="ARBA00012180"/>
    </source>
</evidence>
<dbReference type="PANTHER" id="PTHR37984:SF5">
    <property type="entry name" value="PROTEIN NYNRIN-LIKE"/>
    <property type="match status" value="1"/>
</dbReference>
<accession>A0A3B1J8T7</accession>
<dbReference type="CDD" id="cd09274">
    <property type="entry name" value="RNase_HI_RT_Ty3"/>
    <property type="match status" value="1"/>
</dbReference>
<dbReference type="CDD" id="cd01647">
    <property type="entry name" value="RT_LTR"/>
    <property type="match status" value="1"/>
</dbReference>
<feature type="domain" description="Reverse transcriptase" evidence="4">
    <location>
        <begin position="281"/>
        <end position="460"/>
    </location>
</feature>
<dbReference type="AlphaFoldDB" id="A0A3B1J8T7"/>
<reference evidence="5" key="3">
    <citation type="submission" date="2025-08" db="UniProtKB">
        <authorList>
            <consortium name="Ensembl"/>
        </authorList>
    </citation>
    <scope>IDENTIFICATION</scope>
</reference>
<dbReference type="PROSITE" id="PS50878">
    <property type="entry name" value="RT_POL"/>
    <property type="match status" value="1"/>
</dbReference>
<dbReference type="Bgee" id="ENSAMXG00000043631">
    <property type="expression patterns" value="Expressed in liver and 10 other cell types or tissues"/>
</dbReference>
<dbReference type="Gene3D" id="3.10.20.370">
    <property type="match status" value="1"/>
</dbReference>
<reference evidence="5" key="4">
    <citation type="submission" date="2025-09" db="UniProtKB">
        <authorList>
            <consortium name="Ensembl"/>
        </authorList>
    </citation>
    <scope>IDENTIFICATION</scope>
</reference>
<evidence type="ECO:0000313" key="5">
    <source>
        <dbReference type="Ensembl" id="ENSAMXP00000038311.1"/>
    </source>
</evidence>
<reference evidence="6" key="2">
    <citation type="journal article" date="2014" name="Nat. Commun.">
        <title>The cavefish genome reveals candidate genes for eye loss.</title>
        <authorList>
            <person name="McGaugh S.E."/>
            <person name="Gross J.B."/>
            <person name="Aken B."/>
            <person name="Blin M."/>
            <person name="Borowsky R."/>
            <person name="Chalopin D."/>
            <person name="Hinaux H."/>
            <person name="Jeffery W.R."/>
            <person name="Keene A."/>
            <person name="Ma L."/>
            <person name="Minx P."/>
            <person name="Murphy D."/>
            <person name="O'Quin K.E."/>
            <person name="Retaux S."/>
            <person name="Rohner N."/>
            <person name="Searle S.M."/>
            <person name="Stahl B.A."/>
            <person name="Tabin C."/>
            <person name="Volff J.N."/>
            <person name="Yoshizawa M."/>
            <person name="Warren W.C."/>
        </authorList>
    </citation>
    <scope>NUCLEOTIDE SEQUENCE [LARGE SCALE GENOMIC DNA]</scope>
    <source>
        <strain evidence="6">female</strain>
    </source>
</reference>
<dbReference type="STRING" id="7994.ENSAMXP00000038311"/>
<evidence type="ECO:0000313" key="6">
    <source>
        <dbReference type="Proteomes" id="UP000018467"/>
    </source>
</evidence>
<proteinExistence type="inferred from homology"/>
<dbReference type="InParanoid" id="A0A3B1J8T7"/>
<dbReference type="Ensembl" id="ENSAMXT00000053730.1">
    <property type="protein sequence ID" value="ENSAMXP00000038311.1"/>
    <property type="gene ID" value="ENSAMXG00000043631.1"/>
</dbReference>